<evidence type="ECO:0000313" key="3">
    <source>
        <dbReference type="Proteomes" id="UP000054266"/>
    </source>
</evidence>
<accession>A0A0D2DK23</accession>
<dbReference type="EMBL" id="KN846963">
    <property type="protein sequence ID" value="KIW62767.1"/>
    <property type="molecule type" value="Genomic_DNA"/>
</dbReference>
<feature type="compositionally biased region" description="Polar residues" evidence="1">
    <location>
        <begin position="135"/>
        <end position="171"/>
    </location>
</feature>
<dbReference type="STRING" id="5601.A0A0D2DK23"/>
<feature type="region of interest" description="Disordered" evidence="1">
    <location>
        <begin position="135"/>
        <end position="309"/>
    </location>
</feature>
<feature type="compositionally biased region" description="Pro residues" evidence="1">
    <location>
        <begin position="276"/>
        <end position="301"/>
    </location>
</feature>
<feature type="region of interest" description="Disordered" evidence="1">
    <location>
        <begin position="31"/>
        <end position="50"/>
    </location>
</feature>
<name>A0A0D2DK23_9EURO</name>
<proteinExistence type="predicted"/>
<feature type="compositionally biased region" description="Low complexity" evidence="1">
    <location>
        <begin position="214"/>
        <end position="231"/>
    </location>
</feature>
<dbReference type="HOGENOM" id="CLU_787554_0_0_1"/>
<evidence type="ECO:0000313" key="2">
    <source>
        <dbReference type="EMBL" id="KIW62767.1"/>
    </source>
</evidence>
<reference evidence="2 3" key="1">
    <citation type="submission" date="2015-01" db="EMBL/GenBank/DDBJ databases">
        <title>The Genome Sequence of Capronia semiimmersa CBS27337.</title>
        <authorList>
            <consortium name="The Broad Institute Genomics Platform"/>
            <person name="Cuomo C."/>
            <person name="de Hoog S."/>
            <person name="Gorbushina A."/>
            <person name="Stielow B."/>
            <person name="Teixiera M."/>
            <person name="Abouelleil A."/>
            <person name="Chapman S.B."/>
            <person name="Priest M."/>
            <person name="Young S.K."/>
            <person name="Wortman J."/>
            <person name="Nusbaum C."/>
            <person name="Birren B."/>
        </authorList>
    </citation>
    <scope>NUCLEOTIDE SEQUENCE [LARGE SCALE GENOMIC DNA]</scope>
    <source>
        <strain evidence="2 3">CBS 27337</strain>
    </source>
</reference>
<protein>
    <submittedName>
        <fullName evidence="2">Uncharacterized protein</fullName>
    </submittedName>
</protein>
<sequence length="352" mass="37822">MMSDGHQDVNQHLEAISGRLASLLDQLAERREQSTTKAERKHLDRLRRDAKKQVSAIVKLQSSVHDANTVIAKSSDALGTPDTDSGRAPRQSLASDVNSMLFQAVAGPFQNQHRLRLVQQRRSLELSQLLKPWKQTKSQYPPKTREQQSGVTTATTLEQSLGTKSNDSGSPDTKPAGSGPTVEVHAEGDTPILLVPSQEESDRAPDSDSESESDPAPNSGSLSSSSFPSPSLQDRDQDQDQDWSSGHAAPLPPPLPRKSSRRMSFTPRVPSATQMPPLPSMPVPSPLHPLPLMPRTPPPLVPESASAAASFSSAASTATADELADDILSGLEKRYSLARTTTPPFVRSGVAT</sequence>
<evidence type="ECO:0000256" key="1">
    <source>
        <dbReference type="SAM" id="MobiDB-lite"/>
    </source>
</evidence>
<gene>
    <name evidence="2" type="ORF">PV04_10901</name>
</gene>
<feature type="compositionally biased region" description="Basic and acidic residues" evidence="1">
    <location>
        <begin position="31"/>
        <end position="42"/>
    </location>
</feature>
<keyword evidence="3" id="KW-1185">Reference proteome</keyword>
<organism evidence="2 3">
    <name type="scientific">Phialophora macrospora</name>
    <dbReference type="NCBI Taxonomy" id="1851006"/>
    <lineage>
        <taxon>Eukaryota</taxon>
        <taxon>Fungi</taxon>
        <taxon>Dikarya</taxon>
        <taxon>Ascomycota</taxon>
        <taxon>Pezizomycotina</taxon>
        <taxon>Eurotiomycetes</taxon>
        <taxon>Chaetothyriomycetidae</taxon>
        <taxon>Chaetothyriales</taxon>
        <taxon>Herpotrichiellaceae</taxon>
        <taxon>Phialophora</taxon>
    </lineage>
</organism>
<dbReference type="AlphaFoldDB" id="A0A0D2DK23"/>
<dbReference type="Proteomes" id="UP000054266">
    <property type="component" value="Unassembled WGS sequence"/>
</dbReference>